<feature type="compositionally biased region" description="Acidic residues" evidence="6">
    <location>
        <begin position="232"/>
        <end position="241"/>
    </location>
</feature>
<dbReference type="PROSITE" id="PS50089">
    <property type="entry name" value="ZF_RING_2"/>
    <property type="match status" value="1"/>
</dbReference>
<dbReference type="CDD" id="cd16649">
    <property type="entry name" value="mRING-HC-C3HC5_CGRF1-like"/>
    <property type="match status" value="1"/>
</dbReference>
<dbReference type="Pfam" id="PF13920">
    <property type="entry name" value="zf-C3HC4_3"/>
    <property type="match status" value="1"/>
</dbReference>
<evidence type="ECO:0000256" key="6">
    <source>
        <dbReference type="SAM" id="MobiDB-lite"/>
    </source>
</evidence>
<feature type="domain" description="RING-type" evidence="7">
    <location>
        <begin position="262"/>
        <end position="296"/>
    </location>
</feature>
<keyword evidence="2 4" id="KW-0863">Zinc-finger</keyword>
<dbReference type="Proteomes" id="UP000734854">
    <property type="component" value="Unassembled WGS sequence"/>
</dbReference>
<dbReference type="EMBL" id="JACMSC010000004">
    <property type="protein sequence ID" value="KAG6523608.1"/>
    <property type="molecule type" value="Genomic_DNA"/>
</dbReference>
<dbReference type="PANTHER" id="PTHR42647:SF72">
    <property type="entry name" value="EF-HAND CALCIUM-BINDING DOMAIN-CONTAINING PROTEIN 4A"/>
    <property type="match status" value="1"/>
</dbReference>
<dbReference type="GO" id="GO:0004842">
    <property type="term" value="F:ubiquitin-protein transferase activity"/>
    <property type="evidence" value="ECO:0007669"/>
    <property type="project" value="TreeGrafter"/>
</dbReference>
<evidence type="ECO:0000256" key="3">
    <source>
        <dbReference type="ARBA" id="ARBA00022833"/>
    </source>
</evidence>
<reference evidence="8 9" key="1">
    <citation type="submission" date="2020-08" db="EMBL/GenBank/DDBJ databases">
        <title>Plant Genome Project.</title>
        <authorList>
            <person name="Zhang R.-G."/>
        </authorList>
    </citation>
    <scope>NUCLEOTIDE SEQUENCE [LARGE SCALE GENOMIC DNA]</scope>
    <source>
        <tissue evidence="8">Rhizome</tissue>
    </source>
</reference>
<dbReference type="GO" id="GO:0008270">
    <property type="term" value="F:zinc ion binding"/>
    <property type="evidence" value="ECO:0007669"/>
    <property type="project" value="UniProtKB-KW"/>
</dbReference>
<feature type="region of interest" description="Disordered" evidence="6">
    <location>
        <begin position="47"/>
        <end position="87"/>
    </location>
</feature>
<dbReference type="AlphaFoldDB" id="A0A8J5HUF5"/>
<dbReference type="FunFam" id="3.30.40.10:FF:000239">
    <property type="entry name" value="probable BOI-related E3 ubiquitin-protein ligase 2"/>
    <property type="match status" value="1"/>
</dbReference>
<evidence type="ECO:0000256" key="2">
    <source>
        <dbReference type="ARBA" id="ARBA00022771"/>
    </source>
</evidence>
<sequence length="340" mass="37317">MAMQAQQQLPSNFSSFPAEFGGGAAMEELLMVEELRRLLGVRDNVAVGLSDPPRSELTGNGSGTRAKRAREEEPTSSHLDGGSQFLGDASSEAAGFRSLYTSTSGRPAEAPLSQDLATLLCQQNTEIDALLRLETERMRSGLEEARKRHYRALIWGVERRAAKRLREKEAELEKARRRNAELEEWVRQASTERQAWLSVAEKSEAVAASLRASLDQVLLQNAAAARAKEGYGDTEEEEVEDAQSTSPERYRAAFPDASRKWCRSCRREEASVLLLPCRHLCSCRDCEAEIRTCPVCGSDKNASLQEEVKIIGGGSLVHHMAWGPGPWTIVSGALAGSEGK</sequence>
<protein>
    <recommendedName>
        <fullName evidence="7">RING-type domain-containing protein</fullName>
    </recommendedName>
</protein>
<name>A0A8J5HUF5_ZINOF</name>
<proteinExistence type="predicted"/>
<feature type="region of interest" description="Disordered" evidence="6">
    <location>
        <begin position="229"/>
        <end position="248"/>
    </location>
</feature>
<keyword evidence="1" id="KW-0479">Metal-binding</keyword>
<evidence type="ECO:0000313" key="8">
    <source>
        <dbReference type="EMBL" id="KAG6523608.1"/>
    </source>
</evidence>
<evidence type="ECO:0000313" key="9">
    <source>
        <dbReference type="Proteomes" id="UP000734854"/>
    </source>
</evidence>
<feature type="coiled-coil region" evidence="5">
    <location>
        <begin position="158"/>
        <end position="192"/>
    </location>
</feature>
<gene>
    <name evidence="8" type="ORF">ZIOFF_013473</name>
</gene>
<keyword evidence="3" id="KW-0862">Zinc</keyword>
<accession>A0A8J5HUF5</accession>
<dbReference type="InterPro" id="IPR013083">
    <property type="entry name" value="Znf_RING/FYVE/PHD"/>
</dbReference>
<evidence type="ECO:0000256" key="5">
    <source>
        <dbReference type="SAM" id="Coils"/>
    </source>
</evidence>
<keyword evidence="5" id="KW-0175">Coiled coil</keyword>
<keyword evidence="9" id="KW-1185">Reference proteome</keyword>
<evidence type="ECO:0000256" key="4">
    <source>
        <dbReference type="PROSITE-ProRule" id="PRU00175"/>
    </source>
</evidence>
<evidence type="ECO:0000259" key="7">
    <source>
        <dbReference type="PROSITE" id="PS50089"/>
    </source>
</evidence>
<comment type="caution">
    <text evidence="8">The sequence shown here is derived from an EMBL/GenBank/DDBJ whole genome shotgun (WGS) entry which is preliminary data.</text>
</comment>
<dbReference type="Gene3D" id="3.30.40.10">
    <property type="entry name" value="Zinc/RING finger domain, C3HC4 (zinc finger)"/>
    <property type="match status" value="1"/>
</dbReference>
<organism evidence="8 9">
    <name type="scientific">Zingiber officinale</name>
    <name type="common">Ginger</name>
    <name type="synonym">Amomum zingiber</name>
    <dbReference type="NCBI Taxonomy" id="94328"/>
    <lineage>
        <taxon>Eukaryota</taxon>
        <taxon>Viridiplantae</taxon>
        <taxon>Streptophyta</taxon>
        <taxon>Embryophyta</taxon>
        <taxon>Tracheophyta</taxon>
        <taxon>Spermatophyta</taxon>
        <taxon>Magnoliopsida</taxon>
        <taxon>Liliopsida</taxon>
        <taxon>Zingiberales</taxon>
        <taxon>Zingiberaceae</taxon>
        <taxon>Zingiber</taxon>
    </lineage>
</organism>
<dbReference type="InterPro" id="IPR001841">
    <property type="entry name" value="Znf_RING"/>
</dbReference>
<evidence type="ECO:0000256" key="1">
    <source>
        <dbReference type="ARBA" id="ARBA00022723"/>
    </source>
</evidence>
<dbReference type="PANTHER" id="PTHR42647">
    <property type="entry name" value="SBP (S-RIBONUCLEASE BINDING PROTEIN) FAMILY PROTEIN"/>
    <property type="match status" value="1"/>
</dbReference>